<sequence>MVERRANEIQIGLDPRHAVVATDLPPILMDILRGLDGKRSTTTLLALARDEHADRLRAVLRGLTERGLVEDAEPRRGDRGGKTTVSDPTSPDLSSPCSLASYSIGVHGGGRLAAAVTTLLAASGVGQLSLAAEGVVSESDLGSGFRDDDVGCDRRTALGAIARRVNPEIRTARLRPSARAVDLVILTDAVVPAPEVLTELVAAGTPHLITRVREGIGIVGPLVVPGRSSCARCADLHRTGFDSCWPRIASQLAGRYHQADLTSVHGTAALTTGQVLATLTALSASTPDAAPPPTWNATLELNCVTGVVRRRQWPPHPRCSCGAKHHPAHL</sequence>
<evidence type="ECO:0000313" key="3">
    <source>
        <dbReference type="EMBL" id="KHF45688.1"/>
    </source>
</evidence>
<feature type="domain" description="THIF-type NAD/FAD binding fold" evidence="2">
    <location>
        <begin position="99"/>
        <end position="319"/>
    </location>
</feature>
<dbReference type="SUPFAM" id="SSF69572">
    <property type="entry name" value="Activating enzymes of the ubiquitin-like proteins"/>
    <property type="match status" value="1"/>
</dbReference>
<feature type="compositionally biased region" description="Basic and acidic residues" evidence="1">
    <location>
        <begin position="69"/>
        <end position="81"/>
    </location>
</feature>
<name>A0A837DFD7_9PSEU</name>
<protein>
    <submittedName>
        <fullName evidence="3">Thiamin biosynthesis protein</fullName>
    </submittedName>
</protein>
<accession>A0A837DFD7</accession>
<dbReference type="AlphaFoldDB" id="A0A837DFD7"/>
<evidence type="ECO:0000256" key="1">
    <source>
        <dbReference type="SAM" id="MobiDB-lite"/>
    </source>
</evidence>
<dbReference type="GO" id="GO:0008641">
    <property type="term" value="F:ubiquitin-like modifier activating enzyme activity"/>
    <property type="evidence" value="ECO:0007669"/>
    <property type="project" value="InterPro"/>
</dbReference>
<feature type="region of interest" description="Disordered" evidence="1">
    <location>
        <begin position="69"/>
        <end position="95"/>
    </location>
</feature>
<organism evidence="3 4">
    <name type="scientific">Saccharomonospora viridis</name>
    <dbReference type="NCBI Taxonomy" id="1852"/>
    <lineage>
        <taxon>Bacteria</taxon>
        <taxon>Bacillati</taxon>
        <taxon>Actinomycetota</taxon>
        <taxon>Actinomycetes</taxon>
        <taxon>Pseudonocardiales</taxon>
        <taxon>Pseudonocardiaceae</taxon>
        <taxon>Saccharomonospora</taxon>
    </lineage>
</organism>
<comment type="caution">
    <text evidence="3">The sequence shown here is derived from an EMBL/GenBank/DDBJ whole genome shotgun (WGS) entry which is preliminary data.</text>
</comment>
<evidence type="ECO:0000313" key="4">
    <source>
        <dbReference type="Proteomes" id="UP000030848"/>
    </source>
</evidence>
<dbReference type="Pfam" id="PF00899">
    <property type="entry name" value="ThiF"/>
    <property type="match status" value="1"/>
</dbReference>
<feature type="compositionally biased region" description="Polar residues" evidence="1">
    <location>
        <begin position="83"/>
        <end position="95"/>
    </location>
</feature>
<dbReference type="EMBL" id="JRZE01000002">
    <property type="protein sequence ID" value="KHF45688.1"/>
    <property type="molecule type" value="Genomic_DNA"/>
</dbReference>
<proteinExistence type="predicted"/>
<gene>
    <name evidence="3" type="ORF">MINT15_09050</name>
</gene>
<reference evidence="3 4" key="1">
    <citation type="submission" date="2014-10" db="EMBL/GenBank/DDBJ databases">
        <title>Genome sequence of Micropolyspora internatus JCM3315.</title>
        <authorList>
            <person name="Shin S.-K."/>
            <person name="Yi H."/>
        </authorList>
    </citation>
    <scope>NUCLEOTIDE SEQUENCE [LARGE SCALE GENOMIC DNA]</scope>
    <source>
        <strain evidence="3 4">JCM 3315</strain>
    </source>
</reference>
<dbReference type="Proteomes" id="UP000030848">
    <property type="component" value="Unassembled WGS sequence"/>
</dbReference>
<evidence type="ECO:0000259" key="2">
    <source>
        <dbReference type="Pfam" id="PF00899"/>
    </source>
</evidence>
<dbReference type="InterPro" id="IPR035985">
    <property type="entry name" value="Ubiquitin-activating_enz"/>
</dbReference>
<dbReference type="OMA" id="SGTPHLY"/>
<dbReference type="InterPro" id="IPR000594">
    <property type="entry name" value="ThiF_NAD_FAD-bd"/>
</dbReference>
<dbReference type="Gene3D" id="3.40.50.720">
    <property type="entry name" value="NAD(P)-binding Rossmann-like Domain"/>
    <property type="match status" value="1"/>
</dbReference>